<dbReference type="AlphaFoldDB" id="A0AAN8S0Z3"/>
<comment type="similarity">
    <text evidence="2">Belongs to the ESS2 family.</text>
</comment>
<evidence type="ECO:0000256" key="1">
    <source>
        <dbReference type="ARBA" id="ARBA00004123"/>
    </source>
</evidence>
<dbReference type="PANTHER" id="PTHR12940:SF0">
    <property type="entry name" value="SPLICING FACTOR ESS-2 HOMOLOG"/>
    <property type="match status" value="1"/>
</dbReference>
<evidence type="ECO:0000256" key="2">
    <source>
        <dbReference type="ARBA" id="ARBA00009072"/>
    </source>
</evidence>
<evidence type="ECO:0000313" key="5">
    <source>
        <dbReference type="EMBL" id="KAK6620987.1"/>
    </source>
</evidence>
<feature type="compositionally biased region" description="Polar residues" evidence="4">
    <location>
        <begin position="97"/>
        <end position="134"/>
    </location>
</feature>
<feature type="compositionally biased region" description="Polar residues" evidence="4">
    <location>
        <begin position="432"/>
        <end position="443"/>
    </location>
</feature>
<evidence type="ECO:0000256" key="4">
    <source>
        <dbReference type="SAM" id="MobiDB-lite"/>
    </source>
</evidence>
<feature type="region of interest" description="Disordered" evidence="4">
    <location>
        <begin position="375"/>
        <end position="405"/>
    </location>
</feature>
<name>A0AAN8S0Z3_POLSC</name>
<dbReference type="PANTHER" id="PTHR12940">
    <property type="entry name" value="ES-2 PROTEIN - RELATED"/>
    <property type="match status" value="1"/>
</dbReference>
<sequence length="508" mass="57525">MTESKVPGEKALDMMKVNNELGLFKAPKLPTKKKQKVLEEDLYLEEMGKIIQRDFFPDLEKLKAQNEYLDAQSQNDSERMMKIYEKYSSGKRPPTDRISSPATFDTPVQSKQYLDSLEKTSLSESQNKTENVSRATDDNQDNSDNSNLLTKKLSLDQYLASHTSEDNESFTEIQKESVAKHKMKYAWLYQNENELNKNVEDKLIVPSIEEQAAGIERPLAIDTWTFKNENHCMYIPDGVELSVEEKNEMIRKRHEIVHENTRLTTNPFDERQNKDVIHKIAMNQAKTQEGKIGVDGKIVTYAETPKVNGFSFVRTPSPQPGVDESPLITWGEIEGTPFRLDGSDTPYVSSSGPTFRIPEIPKREKIAMALADKASESYRDKKRKAIEAARSHLSGQTPKRQTSSMNRLNEMSPAAQRLASVSLGNRLGTDSALRNSYSPSPRSTRIKSPYQNLTPRTPRTPSTPKTPIASPNVKLKNLVRRQTPVSVTDDLLKLPRIGSKRPKASDFF</sequence>
<feature type="region of interest" description="Disordered" evidence="4">
    <location>
        <begin position="430"/>
        <end position="472"/>
    </location>
</feature>
<evidence type="ECO:0008006" key="7">
    <source>
        <dbReference type="Google" id="ProtNLM"/>
    </source>
</evidence>
<feature type="compositionally biased region" description="Polar residues" evidence="4">
    <location>
        <begin position="393"/>
        <end position="405"/>
    </location>
</feature>
<feature type="compositionally biased region" description="Low complexity" evidence="4">
    <location>
        <begin position="454"/>
        <end position="467"/>
    </location>
</feature>
<accession>A0AAN8S0Z3</accession>
<feature type="region of interest" description="Disordered" evidence="4">
    <location>
        <begin position="87"/>
        <end position="147"/>
    </location>
</feature>
<comment type="subcellular location">
    <subcellularLocation>
        <location evidence="1">Nucleus</location>
    </subcellularLocation>
</comment>
<dbReference type="InterPro" id="IPR019148">
    <property type="entry name" value="Nuclear_protein_DGCR14_ESS-2"/>
</dbReference>
<feature type="compositionally biased region" description="Basic and acidic residues" evidence="4">
    <location>
        <begin position="375"/>
        <end position="390"/>
    </location>
</feature>
<protein>
    <recommendedName>
        <fullName evidence="7">Splicing factor ESS-2 homolog</fullName>
    </recommendedName>
</protein>
<dbReference type="GO" id="GO:0071013">
    <property type="term" value="C:catalytic step 2 spliceosome"/>
    <property type="evidence" value="ECO:0007669"/>
    <property type="project" value="TreeGrafter"/>
</dbReference>
<proteinExistence type="inferred from homology"/>
<reference evidence="5 6" key="1">
    <citation type="submission" date="2023-10" db="EMBL/GenBank/DDBJ databases">
        <title>Genomes of two closely related lineages of the louse Polyplax serrata with different host specificities.</title>
        <authorList>
            <person name="Martinu J."/>
            <person name="Tarabai H."/>
            <person name="Stefka J."/>
            <person name="Hypsa V."/>
        </authorList>
    </citation>
    <scope>NUCLEOTIDE SEQUENCE [LARGE SCALE GENOMIC DNA]</scope>
    <source>
        <strain evidence="5">HR10_N</strain>
    </source>
</reference>
<comment type="caution">
    <text evidence="5">The sequence shown here is derived from an EMBL/GenBank/DDBJ whole genome shotgun (WGS) entry which is preliminary data.</text>
</comment>
<dbReference type="Pfam" id="PF09751">
    <property type="entry name" value="Es2"/>
    <property type="match status" value="1"/>
</dbReference>
<organism evidence="5 6">
    <name type="scientific">Polyplax serrata</name>
    <name type="common">Common mouse louse</name>
    <dbReference type="NCBI Taxonomy" id="468196"/>
    <lineage>
        <taxon>Eukaryota</taxon>
        <taxon>Metazoa</taxon>
        <taxon>Ecdysozoa</taxon>
        <taxon>Arthropoda</taxon>
        <taxon>Hexapoda</taxon>
        <taxon>Insecta</taxon>
        <taxon>Pterygota</taxon>
        <taxon>Neoptera</taxon>
        <taxon>Paraneoptera</taxon>
        <taxon>Psocodea</taxon>
        <taxon>Troctomorpha</taxon>
        <taxon>Phthiraptera</taxon>
        <taxon>Anoplura</taxon>
        <taxon>Polyplacidae</taxon>
        <taxon>Polyplax</taxon>
    </lineage>
</organism>
<keyword evidence="3" id="KW-0539">Nucleus</keyword>
<evidence type="ECO:0000256" key="3">
    <source>
        <dbReference type="ARBA" id="ARBA00023242"/>
    </source>
</evidence>
<dbReference type="Proteomes" id="UP001372834">
    <property type="component" value="Unassembled WGS sequence"/>
</dbReference>
<gene>
    <name evidence="5" type="ORF">RUM43_011290</name>
</gene>
<evidence type="ECO:0000313" key="6">
    <source>
        <dbReference type="Proteomes" id="UP001372834"/>
    </source>
</evidence>
<dbReference type="EMBL" id="JAWJWE010000039">
    <property type="protein sequence ID" value="KAK6620987.1"/>
    <property type="molecule type" value="Genomic_DNA"/>
</dbReference>